<dbReference type="GO" id="GO:0006364">
    <property type="term" value="P:rRNA processing"/>
    <property type="evidence" value="ECO:0007669"/>
    <property type="project" value="UniProtKB-KW"/>
</dbReference>
<evidence type="ECO:0000256" key="4">
    <source>
        <dbReference type="ARBA" id="ARBA00023242"/>
    </source>
</evidence>
<feature type="compositionally biased region" description="Basic residues" evidence="5">
    <location>
        <begin position="368"/>
        <end position="386"/>
    </location>
</feature>
<evidence type="ECO:0000313" key="6">
    <source>
        <dbReference type="EMBL" id="KAK9099869.1"/>
    </source>
</evidence>
<feature type="region of interest" description="Disordered" evidence="5">
    <location>
        <begin position="456"/>
        <end position="507"/>
    </location>
</feature>
<name>A0AAP0HX70_9MAGN</name>
<feature type="region of interest" description="Disordered" evidence="5">
    <location>
        <begin position="357"/>
        <end position="433"/>
    </location>
</feature>
<evidence type="ECO:0000256" key="1">
    <source>
        <dbReference type="ARBA" id="ARBA00004123"/>
    </source>
</evidence>
<dbReference type="EMBL" id="JBBNAG010000010">
    <property type="protein sequence ID" value="KAK9099869.1"/>
    <property type="molecule type" value="Genomic_DNA"/>
</dbReference>
<feature type="compositionally biased region" description="Basic residues" evidence="5">
    <location>
        <begin position="561"/>
        <end position="576"/>
    </location>
</feature>
<accession>A0AAP0HX70</accession>
<keyword evidence="3" id="KW-0698">rRNA processing</keyword>
<protein>
    <submittedName>
        <fullName evidence="6">Uncharacterized protein</fullName>
    </submittedName>
</protein>
<comment type="similarity">
    <text evidence="2">Belongs to the RRP1 family.</text>
</comment>
<evidence type="ECO:0000313" key="7">
    <source>
        <dbReference type="Proteomes" id="UP001419268"/>
    </source>
</evidence>
<evidence type="ECO:0000256" key="3">
    <source>
        <dbReference type="ARBA" id="ARBA00022552"/>
    </source>
</evidence>
<proteinExistence type="inferred from homology"/>
<evidence type="ECO:0000256" key="2">
    <source>
        <dbReference type="ARBA" id="ARBA00006374"/>
    </source>
</evidence>
<gene>
    <name evidence="6" type="ORF">Scep_023299</name>
</gene>
<feature type="region of interest" description="Disordered" evidence="5">
    <location>
        <begin position="311"/>
        <end position="345"/>
    </location>
</feature>
<organism evidence="6 7">
    <name type="scientific">Stephania cephalantha</name>
    <dbReference type="NCBI Taxonomy" id="152367"/>
    <lineage>
        <taxon>Eukaryota</taxon>
        <taxon>Viridiplantae</taxon>
        <taxon>Streptophyta</taxon>
        <taxon>Embryophyta</taxon>
        <taxon>Tracheophyta</taxon>
        <taxon>Spermatophyta</taxon>
        <taxon>Magnoliopsida</taxon>
        <taxon>Ranunculales</taxon>
        <taxon>Menispermaceae</taxon>
        <taxon>Menispermoideae</taxon>
        <taxon>Cissampelideae</taxon>
        <taxon>Stephania</taxon>
    </lineage>
</organism>
<dbReference type="InterPro" id="IPR010301">
    <property type="entry name" value="RRP1"/>
</dbReference>
<feature type="region of interest" description="Disordered" evidence="5">
    <location>
        <begin position="524"/>
        <end position="594"/>
    </location>
</feature>
<dbReference type="GO" id="GO:0005634">
    <property type="term" value="C:nucleus"/>
    <property type="evidence" value="ECO:0007669"/>
    <property type="project" value="UniProtKB-SubCell"/>
</dbReference>
<feature type="compositionally biased region" description="Basic residues" evidence="5">
    <location>
        <begin position="584"/>
        <end position="594"/>
    </location>
</feature>
<dbReference type="PANTHER" id="PTHR13026">
    <property type="entry name" value="NNP-1 PROTEIN NOVEL NUCLEAR PROTEIN 1 NOP52"/>
    <property type="match status" value="1"/>
</dbReference>
<dbReference type="GO" id="GO:0030688">
    <property type="term" value="C:preribosome, small subunit precursor"/>
    <property type="evidence" value="ECO:0007669"/>
    <property type="project" value="InterPro"/>
</dbReference>
<dbReference type="AlphaFoldDB" id="A0AAP0HX70"/>
<dbReference type="PANTHER" id="PTHR13026:SF0">
    <property type="entry name" value="RIBOSOMAL RNA PROCESSING 1B"/>
    <property type="match status" value="1"/>
</dbReference>
<keyword evidence="7" id="KW-1185">Reference proteome</keyword>
<evidence type="ECO:0000256" key="5">
    <source>
        <dbReference type="SAM" id="MobiDB-lite"/>
    </source>
</evidence>
<comment type="caution">
    <text evidence="6">The sequence shown here is derived from an EMBL/GenBank/DDBJ whole genome shotgun (WGS) entry which is preliminary data.</text>
</comment>
<comment type="subcellular location">
    <subcellularLocation>
        <location evidence="1">Nucleus</location>
    </subcellularLocation>
</comment>
<feature type="compositionally biased region" description="Polar residues" evidence="5">
    <location>
        <begin position="393"/>
        <end position="411"/>
    </location>
</feature>
<dbReference type="Pfam" id="PF05997">
    <property type="entry name" value="Nop52"/>
    <property type="match status" value="1"/>
</dbReference>
<reference evidence="6 7" key="1">
    <citation type="submission" date="2024-01" db="EMBL/GenBank/DDBJ databases">
        <title>Genome assemblies of Stephania.</title>
        <authorList>
            <person name="Yang L."/>
        </authorList>
    </citation>
    <scope>NUCLEOTIDE SEQUENCE [LARGE SCALE GENOMIC DNA]</scope>
    <source>
        <strain evidence="6">JXDWG</strain>
        <tissue evidence="6">Leaf</tissue>
    </source>
</reference>
<keyword evidence="4" id="KW-0539">Nucleus</keyword>
<dbReference type="Proteomes" id="UP001419268">
    <property type="component" value="Unassembled WGS sequence"/>
</dbReference>
<sequence length="594" mass="65120">MAAGAIAGSTIARNLASTSKPTRDRALRHLQSWLPTQTLIPESDLAKIWKGLFYCVWHADKQPFQIELANAVSSLLPTLQPPLCIDYFDAFIVAMRREWSGIDFLRLDKFYLLIRRFLHFMFVVLKKKSWDLELLGQFMCVLEERLFLCDAAPGVSYHVCGVFLEELKGFLPVGLDVLGILLKPFFCATYKSSDKVLVGKIRSCLFDCLIDNGEKLLEAKRLGNGGGKGELGSVVDEVVVLGTIGLKFGFASKFFEMGSAVDCVQGNRKMLFGLHESFEKLEKELASLGVEIPVPQCREDDNEDEVHEFPVPQCREDDNEDEVPEFPVPQCREDGNEDEVPELVPISNMEIVGGEEGVEFDNGSAGKALKKSKKGKKASRVTKKSKKEKEILSDSTSLDAENETPSDSTLQDAEEKSVDESTPNGGNVENGADMISLSESVIANLQMQFEKVAAEGSIDDGDVSSDSPFTPVNGRVSKKRKKWKNMDGQEGQAVGVGSATGKSGEKSAKKVKFSMKSNLVWIPHSPLPPQSLRLPPSATPRGSALKKGIPPGPVRESPVGKKVKRSSSGKKARKGLKSVSPAVKRLRKLRSLSV</sequence>